<protein>
    <submittedName>
        <fullName evidence="7">PLP-dependent aminotransferase family protein</fullName>
    </submittedName>
</protein>
<dbReference type="SUPFAM" id="SSF46785">
    <property type="entry name" value="Winged helix' DNA-binding domain"/>
    <property type="match status" value="1"/>
</dbReference>
<evidence type="ECO:0000259" key="6">
    <source>
        <dbReference type="PROSITE" id="PS50949"/>
    </source>
</evidence>
<name>A0ABT6B0C2_9BURK</name>
<keyword evidence="7" id="KW-0032">Aminotransferase</keyword>
<dbReference type="Gene3D" id="3.40.640.10">
    <property type="entry name" value="Type I PLP-dependent aspartate aminotransferase-like (Major domain)"/>
    <property type="match status" value="1"/>
</dbReference>
<feature type="domain" description="HTH gntR-type" evidence="6">
    <location>
        <begin position="17"/>
        <end position="85"/>
    </location>
</feature>
<dbReference type="SUPFAM" id="SSF53383">
    <property type="entry name" value="PLP-dependent transferases"/>
    <property type="match status" value="1"/>
</dbReference>
<dbReference type="InterPro" id="IPR004839">
    <property type="entry name" value="Aminotransferase_I/II_large"/>
</dbReference>
<dbReference type="InterPro" id="IPR015424">
    <property type="entry name" value="PyrdxlP-dep_Trfase"/>
</dbReference>
<dbReference type="PANTHER" id="PTHR46577">
    <property type="entry name" value="HTH-TYPE TRANSCRIPTIONAL REGULATORY PROTEIN GABR"/>
    <property type="match status" value="1"/>
</dbReference>
<dbReference type="Proteomes" id="UP001216674">
    <property type="component" value="Unassembled WGS sequence"/>
</dbReference>
<dbReference type="Pfam" id="PF00392">
    <property type="entry name" value="GntR"/>
    <property type="match status" value="1"/>
</dbReference>
<dbReference type="InterPro" id="IPR015421">
    <property type="entry name" value="PyrdxlP-dep_Trfase_major"/>
</dbReference>
<dbReference type="EMBL" id="JARJLM010000578">
    <property type="protein sequence ID" value="MDF3838334.1"/>
    <property type="molecule type" value="Genomic_DNA"/>
</dbReference>
<evidence type="ECO:0000256" key="1">
    <source>
        <dbReference type="ARBA" id="ARBA00005384"/>
    </source>
</evidence>
<evidence type="ECO:0000256" key="5">
    <source>
        <dbReference type="ARBA" id="ARBA00023163"/>
    </source>
</evidence>
<organism evidence="7 8">
    <name type="scientific">Cupriavidus basilensis</name>
    <dbReference type="NCBI Taxonomy" id="68895"/>
    <lineage>
        <taxon>Bacteria</taxon>
        <taxon>Pseudomonadati</taxon>
        <taxon>Pseudomonadota</taxon>
        <taxon>Betaproteobacteria</taxon>
        <taxon>Burkholderiales</taxon>
        <taxon>Burkholderiaceae</taxon>
        <taxon>Cupriavidus</taxon>
    </lineage>
</organism>
<keyword evidence="7" id="KW-0808">Transferase</keyword>
<dbReference type="CDD" id="cd07377">
    <property type="entry name" value="WHTH_GntR"/>
    <property type="match status" value="1"/>
</dbReference>
<evidence type="ECO:0000256" key="4">
    <source>
        <dbReference type="ARBA" id="ARBA00023125"/>
    </source>
</evidence>
<dbReference type="Gene3D" id="1.10.10.10">
    <property type="entry name" value="Winged helix-like DNA-binding domain superfamily/Winged helix DNA-binding domain"/>
    <property type="match status" value="1"/>
</dbReference>
<comment type="caution">
    <text evidence="7">The sequence shown here is derived from an EMBL/GenBank/DDBJ whole genome shotgun (WGS) entry which is preliminary data.</text>
</comment>
<proteinExistence type="inferred from homology"/>
<sequence>MLRTWKLALLPAQSGDDSLHLRIVQSVIEEIRRGRLEPGMALPGTRVLAGDLGVNRKTVVLAYEELEAQGWLETQEKRGTFVSRRLPKPDAGSADEAAYAGFASSAGSEGEDLLRATLPLAGAAGTGRIVITDGVPDTRLIPFDLLSRAYRHALVASARANRLGYGDPRGEPALRAAIAAMLRLERGLNVREENICVVRGSQMGIYLAARLLTRPGDRVAFETLSYPPARAAFRSCGATVLDIEQDEHGLIPEALERVCQATQLKAVFTTPHHQFPTTVTMPADRRLKLLALARKYGFVVVEDDYDHEFHFSSNPVFPLASMTGTGHVLLIGSLSKVLAPGLRLGYIVASAGFVAQCAAEIMLIDRQGNALTEIAVTELMESGELKRHIRRALKIYEQRRDLCASLVRGELGADASFQVPIGGLALWLHLHEGIGIRRFTEAASAEGVDCLPGSVYLNGPGNVEGFRLGYGNLDEAELGTAIRRLGAARRKCRG</sequence>
<evidence type="ECO:0000256" key="2">
    <source>
        <dbReference type="ARBA" id="ARBA00022898"/>
    </source>
</evidence>
<keyword evidence="2" id="KW-0663">Pyridoxal phosphate</keyword>
<accession>A0ABT6B0C2</accession>
<dbReference type="RefSeq" id="WP_276268312.1">
    <property type="nucleotide sequence ID" value="NZ_JARJLM010000578.1"/>
</dbReference>
<gene>
    <name evidence="7" type="ORF">P3W85_36205</name>
</gene>
<evidence type="ECO:0000256" key="3">
    <source>
        <dbReference type="ARBA" id="ARBA00023015"/>
    </source>
</evidence>
<evidence type="ECO:0000313" key="7">
    <source>
        <dbReference type="EMBL" id="MDF3838334.1"/>
    </source>
</evidence>
<keyword evidence="5" id="KW-0804">Transcription</keyword>
<dbReference type="PANTHER" id="PTHR46577:SF1">
    <property type="entry name" value="HTH-TYPE TRANSCRIPTIONAL REGULATORY PROTEIN GABR"/>
    <property type="match status" value="1"/>
</dbReference>
<dbReference type="Pfam" id="PF00155">
    <property type="entry name" value="Aminotran_1_2"/>
    <property type="match status" value="1"/>
</dbReference>
<dbReference type="InterPro" id="IPR036388">
    <property type="entry name" value="WH-like_DNA-bd_sf"/>
</dbReference>
<comment type="similarity">
    <text evidence="1">In the C-terminal section; belongs to the class-I pyridoxal-phosphate-dependent aminotransferase family.</text>
</comment>
<keyword evidence="4" id="KW-0238">DNA-binding</keyword>
<dbReference type="PROSITE" id="PS50949">
    <property type="entry name" value="HTH_GNTR"/>
    <property type="match status" value="1"/>
</dbReference>
<dbReference type="SMART" id="SM00345">
    <property type="entry name" value="HTH_GNTR"/>
    <property type="match status" value="1"/>
</dbReference>
<dbReference type="CDD" id="cd00609">
    <property type="entry name" value="AAT_like"/>
    <property type="match status" value="1"/>
</dbReference>
<dbReference type="InterPro" id="IPR036390">
    <property type="entry name" value="WH_DNA-bd_sf"/>
</dbReference>
<keyword evidence="3" id="KW-0805">Transcription regulation</keyword>
<dbReference type="InterPro" id="IPR051446">
    <property type="entry name" value="HTH_trans_reg/aminotransferase"/>
</dbReference>
<dbReference type="GO" id="GO:0008483">
    <property type="term" value="F:transaminase activity"/>
    <property type="evidence" value="ECO:0007669"/>
    <property type="project" value="UniProtKB-KW"/>
</dbReference>
<dbReference type="InterPro" id="IPR000524">
    <property type="entry name" value="Tscrpt_reg_HTH_GntR"/>
</dbReference>
<keyword evidence="8" id="KW-1185">Reference proteome</keyword>
<reference evidence="7 8" key="1">
    <citation type="submission" date="2023-03" db="EMBL/GenBank/DDBJ databases">
        <title>Draft assemblies of triclosan tolerant bacteria isolated from returned activated sludge.</title>
        <authorList>
            <person name="Van Hamelsveld S."/>
        </authorList>
    </citation>
    <scope>NUCLEOTIDE SEQUENCE [LARGE SCALE GENOMIC DNA]</scope>
    <source>
        <strain evidence="7 8">GW210010_S58</strain>
    </source>
</reference>
<evidence type="ECO:0000313" key="8">
    <source>
        <dbReference type="Proteomes" id="UP001216674"/>
    </source>
</evidence>